<reference evidence="3" key="2">
    <citation type="submission" date="2020-08" db="EMBL/GenBank/DDBJ databases">
        <authorList>
            <person name="Chen M."/>
            <person name="Teng W."/>
            <person name="Zhao L."/>
            <person name="Hu C."/>
            <person name="Zhou Y."/>
            <person name="Han B."/>
            <person name="Song L."/>
            <person name="Shu W."/>
        </authorList>
    </citation>
    <scope>NUCLEOTIDE SEQUENCE</scope>
    <source>
        <strain evidence="3">FACHB-1277</strain>
    </source>
</reference>
<keyword evidence="4" id="KW-1185">Reference proteome</keyword>
<dbReference type="Pfam" id="PF14015">
    <property type="entry name" value="DUF4231"/>
    <property type="match status" value="1"/>
</dbReference>
<dbReference type="RefSeq" id="WP_190353188.1">
    <property type="nucleotide sequence ID" value="NZ_JACJPY010000139.1"/>
</dbReference>
<sequence>MTSDFESTASSSQSSSSNSQFVFYIVESLVVIGVFALAAFTFTAEDSKTLTYGVVGLVALSILLILNRKSLNNLNQTTKQLENQKKAELYSYLTGSNGGDEVAAINLIRSRAIQYSQELIDDYKKIRQNSRNFYYIFQISTIVLSSLTPILVLLDKVEVSIPAIKWLPVIFPAIAAIVTSISTSFPLQENWVAANTAVELLEAEQEKFILGVTADYRFYDLADDPNQQKQKVLQSVESFMLQVNQIHLKQVQQSSKSEKNTESNQTNTDSNS</sequence>
<reference evidence="3" key="1">
    <citation type="journal article" date="2015" name="ISME J.">
        <title>Draft Genome Sequence of Streptomyces incarnatus NRRL8089, which Produces the Nucleoside Antibiotic Sinefungin.</title>
        <authorList>
            <person name="Oshima K."/>
            <person name="Hattori M."/>
            <person name="Shimizu H."/>
            <person name="Fukuda K."/>
            <person name="Nemoto M."/>
            <person name="Inagaki K."/>
            <person name="Tamura T."/>
        </authorList>
    </citation>
    <scope>NUCLEOTIDE SEQUENCE</scope>
    <source>
        <strain evidence="3">FACHB-1277</strain>
    </source>
</reference>
<keyword evidence="2" id="KW-1133">Transmembrane helix</keyword>
<feature type="transmembrane region" description="Helical" evidence="2">
    <location>
        <begin position="21"/>
        <end position="43"/>
    </location>
</feature>
<comment type="caution">
    <text evidence="3">The sequence shown here is derived from an EMBL/GenBank/DDBJ whole genome shotgun (WGS) entry which is preliminary data.</text>
</comment>
<keyword evidence="2" id="KW-0472">Membrane</keyword>
<protein>
    <submittedName>
        <fullName evidence="3">DUF4231 domain-containing protein</fullName>
    </submittedName>
</protein>
<dbReference type="EMBL" id="JACJPY010000139">
    <property type="protein sequence ID" value="MBD2152727.1"/>
    <property type="molecule type" value="Genomic_DNA"/>
</dbReference>
<name>A0A926UZ90_9CYAN</name>
<feature type="transmembrane region" description="Helical" evidence="2">
    <location>
        <begin position="49"/>
        <end position="66"/>
    </location>
</feature>
<dbReference type="Proteomes" id="UP000631421">
    <property type="component" value="Unassembled WGS sequence"/>
</dbReference>
<dbReference type="NCBIfam" id="NF033634">
    <property type="entry name" value="SLATT_1"/>
    <property type="match status" value="1"/>
</dbReference>
<feature type="compositionally biased region" description="Polar residues" evidence="1">
    <location>
        <begin position="262"/>
        <end position="272"/>
    </location>
</feature>
<proteinExistence type="predicted"/>
<accession>A0A926UZ90</accession>
<gene>
    <name evidence="3" type="ORF">H6F44_21770</name>
</gene>
<feature type="region of interest" description="Disordered" evidence="1">
    <location>
        <begin position="251"/>
        <end position="272"/>
    </location>
</feature>
<feature type="transmembrane region" description="Helical" evidence="2">
    <location>
        <begin position="166"/>
        <end position="187"/>
    </location>
</feature>
<dbReference type="InterPro" id="IPR025325">
    <property type="entry name" value="DUF4231"/>
</dbReference>
<evidence type="ECO:0000256" key="2">
    <source>
        <dbReference type="SAM" id="Phobius"/>
    </source>
</evidence>
<evidence type="ECO:0000313" key="3">
    <source>
        <dbReference type="EMBL" id="MBD2152727.1"/>
    </source>
</evidence>
<evidence type="ECO:0000313" key="4">
    <source>
        <dbReference type="Proteomes" id="UP000631421"/>
    </source>
</evidence>
<evidence type="ECO:0000256" key="1">
    <source>
        <dbReference type="SAM" id="MobiDB-lite"/>
    </source>
</evidence>
<dbReference type="AlphaFoldDB" id="A0A926UZ90"/>
<feature type="transmembrane region" description="Helical" evidence="2">
    <location>
        <begin position="133"/>
        <end position="154"/>
    </location>
</feature>
<organism evidence="3 4">
    <name type="scientific">Pseudanabaena cinerea FACHB-1277</name>
    <dbReference type="NCBI Taxonomy" id="2949581"/>
    <lineage>
        <taxon>Bacteria</taxon>
        <taxon>Bacillati</taxon>
        <taxon>Cyanobacteriota</taxon>
        <taxon>Cyanophyceae</taxon>
        <taxon>Pseudanabaenales</taxon>
        <taxon>Pseudanabaenaceae</taxon>
        <taxon>Pseudanabaena</taxon>
        <taxon>Pseudanabaena cinerea</taxon>
    </lineage>
</organism>
<keyword evidence="2" id="KW-0812">Transmembrane</keyword>